<evidence type="ECO:0000313" key="2">
    <source>
        <dbReference type="Proteomes" id="UP000660729"/>
    </source>
</evidence>
<dbReference type="Proteomes" id="UP000660729">
    <property type="component" value="Unassembled WGS sequence"/>
</dbReference>
<reference evidence="1" key="1">
    <citation type="submission" date="2020-04" db="EMBL/GenBank/DDBJ databases">
        <title>Draft genome resource of the tomato pathogen Pseudocercospora fuligena.</title>
        <authorList>
            <person name="Zaccaron A."/>
        </authorList>
    </citation>
    <scope>NUCLEOTIDE SEQUENCE</scope>
    <source>
        <strain evidence="1">PF001</strain>
    </source>
</reference>
<proteinExistence type="predicted"/>
<dbReference type="PANTHER" id="PTHR42085:SF2">
    <property type="entry name" value="F-BOX DOMAIN-CONTAINING PROTEIN"/>
    <property type="match status" value="1"/>
</dbReference>
<dbReference type="OrthoDB" id="3649366at2759"/>
<dbReference type="AlphaFoldDB" id="A0A8H6RF56"/>
<name>A0A8H6RF56_9PEZI</name>
<evidence type="ECO:0000313" key="1">
    <source>
        <dbReference type="EMBL" id="KAF7191371.1"/>
    </source>
</evidence>
<keyword evidence="2" id="KW-1185">Reference proteome</keyword>
<dbReference type="PANTHER" id="PTHR42085">
    <property type="entry name" value="F-BOX DOMAIN-CONTAINING PROTEIN"/>
    <property type="match status" value="1"/>
</dbReference>
<accession>A0A8H6RF56</accession>
<sequence length="416" mass="47664">MGQTTIWVNGIPRQYNVLTYTDTVVQDNIAALLEKQIELWRMRTFKTWQLWIAIQVAAGAEEICYKGRIIGYDKYSINLWDREADDIHVEFQNGKVQIKTPGGLLSIAAYMDKMSFPKAVTWSATPEQSTWDRQWDWWVVRSKTLNTQFPFGRLPAELRNFIYSQAYNTTIRPFKMKKMCPGLGAPFAIPVPSTSLMLLNRQYYKEASGILFETATFKVNSRPVLRRLTCNALVTSQITNLELSLSHEDFLKLFRWKYDPKMSSHSAKTALVLRYMANLQNLTLDIDAPSRTSVTSLHPTGRRVVCQDKAVAYILGAALPFIDVIKNVKITGYIKTEVKKDFEAFCAAGRKFFETWCELAEFNSTVEEFDRWLEDDGGVALDAEGEEDTDANQENFEWPPVCNCETSCEYGSWKAE</sequence>
<protein>
    <submittedName>
        <fullName evidence="1">Uncharacterized protein</fullName>
    </submittedName>
</protein>
<gene>
    <name evidence="1" type="ORF">HII31_07394</name>
</gene>
<comment type="caution">
    <text evidence="1">The sequence shown here is derived from an EMBL/GenBank/DDBJ whole genome shotgun (WGS) entry which is preliminary data.</text>
</comment>
<dbReference type="InterPro" id="IPR038883">
    <property type="entry name" value="AN11006-like"/>
</dbReference>
<organism evidence="1 2">
    <name type="scientific">Pseudocercospora fuligena</name>
    <dbReference type="NCBI Taxonomy" id="685502"/>
    <lineage>
        <taxon>Eukaryota</taxon>
        <taxon>Fungi</taxon>
        <taxon>Dikarya</taxon>
        <taxon>Ascomycota</taxon>
        <taxon>Pezizomycotina</taxon>
        <taxon>Dothideomycetes</taxon>
        <taxon>Dothideomycetidae</taxon>
        <taxon>Mycosphaerellales</taxon>
        <taxon>Mycosphaerellaceae</taxon>
        <taxon>Pseudocercospora</taxon>
    </lineage>
</organism>
<dbReference type="EMBL" id="JABCIY010000158">
    <property type="protein sequence ID" value="KAF7191371.1"/>
    <property type="molecule type" value="Genomic_DNA"/>
</dbReference>